<keyword evidence="1" id="KW-1015">Disulfide bond</keyword>
<dbReference type="EMBL" id="ODYU01007892">
    <property type="protein sequence ID" value="SOQ51070.1"/>
    <property type="molecule type" value="Genomic_DNA"/>
</dbReference>
<dbReference type="AlphaFoldDB" id="A0A2H1WDB6"/>
<dbReference type="InterPro" id="IPR016186">
    <property type="entry name" value="C-type_lectin-like/link_sf"/>
</dbReference>
<dbReference type="InterPro" id="IPR016187">
    <property type="entry name" value="CTDL_fold"/>
</dbReference>
<organism evidence="3">
    <name type="scientific">Spodoptera frugiperda</name>
    <name type="common">Fall armyworm</name>
    <dbReference type="NCBI Taxonomy" id="7108"/>
    <lineage>
        <taxon>Eukaryota</taxon>
        <taxon>Metazoa</taxon>
        <taxon>Ecdysozoa</taxon>
        <taxon>Arthropoda</taxon>
        <taxon>Hexapoda</taxon>
        <taxon>Insecta</taxon>
        <taxon>Pterygota</taxon>
        <taxon>Neoptera</taxon>
        <taxon>Endopterygota</taxon>
        <taxon>Lepidoptera</taxon>
        <taxon>Glossata</taxon>
        <taxon>Ditrysia</taxon>
        <taxon>Noctuoidea</taxon>
        <taxon>Noctuidae</taxon>
        <taxon>Amphipyrinae</taxon>
        <taxon>Spodoptera</taxon>
    </lineage>
</organism>
<accession>A0A2H1WDB6</accession>
<evidence type="ECO:0000313" key="3">
    <source>
        <dbReference type="EMBL" id="SOQ51070.1"/>
    </source>
</evidence>
<proteinExistence type="predicted"/>
<dbReference type="PROSITE" id="PS50041">
    <property type="entry name" value="C_TYPE_LECTIN_2"/>
    <property type="match status" value="1"/>
</dbReference>
<evidence type="ECO:0000256" key="1">
    <source>
        <dbReference type="ARBA" id="ARBA00023157"/>
    </source>
</evidence>
<feature type="domain" description="C-type lectin" evidence="2">
    <location>
        <begin position="11"/>
        <end position="76"/>
    </location>
</feature>
<gene>
    <name evidence="3" type="ORF">SFRICE_007235</name>
</gene>
<name>A0A2H1WDB6_SPOFR</name>
<dbReference type="InterPro" id="IPR018378">
    <property type="entry name" value="C-type_lectin_CS"/>
</dbReference>
<protein>
    <submittedName>
        <fullName evidence="3">SFRICE_007235</fullName>
    </submittedName>
</protein>
<dbReference type="InterPro" id="IPR001304">
    <property type="entry name" value="C-type_lectin-like"/>
</dbReference>
<sequence>MFGTFWKDVAFIGVYDWGEAGDWRTIHGQTLVEAGYSKFSSGEPNNSTAGEFCGSIYRNGLLNDLWCEKPAPFICEKDPKYPVVCCVTESEPELDPTHFLE</sequence>
<dbReference type="PROSITE" id="PS00615">
    <property type="entry name" value="C_TYPE_LECTIN_1"/>
    <property type="match status" value="1"/>
</dbReference>
<dbReference type="Gene3D" id="3.10.100.10">
    <property type="entry name" value="Mannose-Binding Protein A, subunit A"/>
    <property type="match status" value="1"/>
</dbReference>
<reference evidence="3" key="1">
    <citation type="submission" date="2016-07" db="EMBL/GenBank/DDBJ databases">
        <authorList>
            <person name="Bretaudeau A."/>
        </authorList>
    </citation>
    <scope>NUCLEOTIDE SEQUENCE</scope>
    <source>
        <strain evidence="3">Rice</strain>
        <tissue evidence="3">Whole body</tissue>
    </source>
</reference>
<dbReference type="SUPFAM" id="SSF56436">
    <property type="entry name" value="C-type lectin-like"/>
    <property type="match status" value="1"/>
</dbReference>
<dbReference type="Pfam" id="PF00059">
    <property type="entry name" value="Lectin_C"/>
    <property type="match status" value="1"/>
</dbReference>
<evidence type="ECO:0000259" key="2">
    <source>
        <dbReference type="PROSITE" id="PS50041"/>
    </source>
</evidence>